<dbReference type="InterPro" id="IPR001633">
    <property type="entry name" value="EAL_dom"/>
</dbReference>
<dbReference type="Gene3D" id="3.20.20.450">
    <property type="entry name" value="EAL domain"/>
    <property type="match status" value="1"/>
</dbReference>
<dbReference type="SUPFAM" id="SSF141868">
    <property type="entry name" value="EAL domain-like"/>
    <property type="match status" value="1"/>
</dbReference>
<evidence type="ECO:0000259" key="2">
    <source>
        <dbReference type="PROSITE" id="PS50883"/>
    </source>
</evidence>
<accession>A0A6C0Y3Y0</accession>
<dbReference type="InterPro" id="IPR050706">
    <property type="entry name" value="Cyclic-di-GMP_PDE-like"/>
</dbReference>
<feature type="coiled-coil region" evidence="1">
    <location>
        <begin position="138"/>
        <end position="169"/>
    </location>
</feature>
<dbReference type="Proteomes" id="UP000593812">
    <property type="component" value="Chromosome"/>
</dbReference>
<proteinExistence type="predicted"/>
<dbReference type="CDD" id="cd01948">
    <property type="entry name" value="EAL"/>
    <property type="match status" value="1"/>
</dbReference>
<reference evidence="4 6" key="2">
    <citation type="submission" date="2020-02" db="EMBL/GenBank/DDBJ databases">
        <title>Tigecycline-resistant Acinetobacter species from pigs and migratory birds.</title>
        <authorList>
            <person name="Chen C."/>
            <person name="Sun J."/>
            <person name="Liao X.-P."/>
            <person name="Liu Y.-H."/>
        </authorList>
    </citation>
    <scope>NUCLEOTIDE SEQUENCE [LARGE SCALE GENOMIC DNA]</scope>
    <source>
        <strain evidence="4 6">C15_T</strain>
    </source>
</reference>
<name>A0A6C0Y3Y0_9GAMM</name>
<evidence type="ECO:0000313" key="4">
    <source>
        <dbReference type="EMBL" id="QOW41754.1"/>
    </source>
</evidence>
<evidence type="ECO:0000256" key="1">
    <source>
        <dbReference type="SAM" id="Coils"/>
    </source>
</evidence>
<dbReference type="InterPro" id="IPR000014">
    <property type="entry name" value="PAS"/>
</dbReference>
<protein>
    <submittedName>
        <fullName evidence="3">EAL domain-containing protein</fullName>
    </submittedName>
</protein>
<dbReference type="InterPro" id="IPR035965">
    <property type="entry name" value="PAS-like_dom_sf"/>
</dbReference>
<dbReference type="AlphaFoldDB" id="A0A6C0Y3Y0"/>
<reference evidence="3 5" key="1">
    <citation type="submission" date="2019-09" db="EMBL/GenBank/DDBJ databases">
        <title>Non-baumannii Acinetobacter spp. carrying blaNDM-1 isolated in China.</title>
        <authorList>
            <person name="Cui C."/>
            <person name="Chen C."/>
            <person name="Sun J."/>
            <person name="Liu Y."/>
        </authorList>
    </citation>
    <scope>NUCLEOTIDE SEQUENCE [LARGE SCALE GENOMIC DNA]</scope>
    <source>
        <strain evidence="3 5">B18</strain>
    </source>
</reference>
<dbReference type="PANTHER" id="PTHR33121">
    <property type="entry name" value="CYCLIC DI-GMP PHOSPHODIESTERASE PDEF"/>
    <property type="match status" value="1"/>
</dbReference>
<dbReference type="RefSeq" id="WP_163145936.1">
    <property type="nucleotide sequence ID" value="NZ_CP044455.1"/>
</dbReference>
<gene>
    <name evidence="3" type="ORF">FSC09_09280</name>
    <name evidence="4" type="ORF">G0027_02170</name>
</gene>
<evidence type="ECO:0000313" key="3">
    <source>
        <dbReference type="EMBL" id="QIC70592.1"/>
    </source>
</evidence>
<dbReference type="SUPFAM" id="SSF52172">
    <property type="entry name" value="CheY-like"/>
    <property type="match status" value="1"/>
</dbReference>
<feature type="domain" description="EAL" evidence="2">
    <location>
        <begin position="455"/>
        <end position="705"/>
    </location>
</feature>
<dbReference type="EMBL" id="CP048654">
    <property type="protein sequence ID" value="QOW41754.1"/>
    <property type="molecule type" value="Genomic_DNA"/>
</dbReference>
<dbReference type="SUPFAM" id="SSF55785">
    <property type="entry name" value="PYP-like sensor domain (PAS domain)"/>
    <property type="match status" value="1"/>
</dbReference>
<dbReference type="InterPro" id="IPR011006">
    <property type="entry name" value="CheY-like_superfamily"/>
</dbReference>
<keyword evidence="1" id="KW-0175">Coiled coil</keyword>
<dbReference type="EMBL" id="CP044455">
    <property type="protein sequence ID" value="QIC70592.1"/>
    <property type="molecule type" value="Genomic_DNA"/>
</dbReference>
<dbReference type="Gene3D" id="3.30.450.20">
    <property type="entry name" value="PAS domain"/>
    <property type="match status" value="1"/>
</dbReference>
<dbReference type="InterPro" id="IPR035919">
    <property type="entry name" value="EAL_sf"/>
</dbReference>
<dbReference type="SMART" id="SM00052">
    <property type="entry name" value="EAL"/>
    <property type="match status" value="1"/>
</dbReference>
<dbReference type="Pfam" id="PF00563">
    <property type="entry name" value="EAL"/>
    <property type="match status" value="1"/>
</dbReference>
<dbReference type="NCBIfam" id="TIGR00229">
    <property type="entry name" value="sensory_box"/>
    <property type="match status" value="1"/>
</dbReference>
<sequence>MGSVEVRNPLLSKKFKRTETRLLIIDDNQIRFNQICEQLNAQEHTVQATLLDDLQNFEKQLNLTWDVVIFGRAYDLKIDQALTLIRASKQPNLPLVLLQPEDYDATQYSALIRKGIYDLVNLNDSDSFYLGLLRALSFSRLQQTHAQLKEELENAQTQAQSLVEDSNKAVAIIQEGIHVQANQEYLQLFGFQNEDEIIGLPLLDLLQPEDLADFKLRFKKVSQGQFDLGRFSYSSLNSHVAAQNPLQLEFLPATDEDALQLTIDIQQAATAPAKASNESTAGQQPTHQLINRTLNNQPSKINALVVFALASCPEKVLQSDWVTLKNYFGNIKTFLKEQTNVPLFKVNSSIYIGLFQAESTTILHSKLIGLSSLSKPQLLSVNGQSYPLNFRMGYAVLEGEIADSTQFEQLMERAFVTALPYQQKDEQSLGLDLSMTDLSLEIVEPKVAPVVETAASSLLGALRHSLDRNEIHLKYQQLYDKHDTNLYTYEVTSGFIFNNEWQPLTGLIDLAEDPELAIKLDRWILVEACKQLHNFITQYPEAKLIVNLNKHVLLQDRAFPEFVSKLITIVGSQQAYPLILQFSEEDVSQNLMDAQKQMHLLHQHGAEISIREFGQSMYSESILKQLDVQYVTLHPSLTSKLMQDSATQELQEQIQQFSEIKPVEVVLHELNDMNLFANAWNVDARYIQGDYFQKKLDHLIDVQDQ</sequence>
<dbReference type="GO" id="GO:0071111">
    <property type="term" value="F:cyclic-guanylate-specific phosphodiesterase activity"/>
    <property type="evidence" value="ECO:0007669"/>
    <property type="project" value="InterPro"/>
</dbReference>
<dbReference type="CDD" id="cd00130">
    <property type="entry name" value="PAS"/>
    <property type="match status" value="1"/>
</dbReference>
<organism evidence="3 5">
    <name type="scientific">Acinetobacter indicus</name>
    <dbReference type="NCBI Taxonomy" id="756892"/>
    <lineage>
        <taxon>Bacteria</taxon>
        <taxon>Pseudomonadati</taxon>
        <taxon>Pseudomonadota</taxon>
        <taxon>Gammaproteobacteria</taxon>
        <taxon>Moraxellales</taxon>
        <taxon>Moraxellaceae</taxon>
        <taxon>Acinetobacter</taxon>
    </lineage>
</organism>
<dbReference type="SMART" id="SM00091">
    <property type="entry name" value="PAS"/>
    <property type="match status" value="1"/>
</dbReference>
<evidence type="ECO:0000313" key="5">
    <source>
        <dbReference type="Proteomes" id="UP000503440"/>
    </source>
</evidence>
<evidence type="ECO:0000313" key="6">
    <source>
        <dbReference type="Proteomes" id="UP000593812"/>
    </source>
</evidence>
<dbReference type="PROSITE" id="PS50883">
    <property type="entry name" value="EAL"/>
    <property type="match status" value="1"/>
</dbReference>
<dbReference type="PANTHER" id="PTHR33121:SF70">
    <property type="entry name" value="SIGNALING PROTEIN YKOW"/>
    <property type="match status" value="1"/>
</dbReference>
<dbReference type="Proteomes" id="UP000503440">
    <property type="component" value="Chromosome"/>
</dbReference>